<proteinExistence type="predicted"/>
<evidence type="ECO:0000313" key="2">
    <source>
        <dbReference type="Proteomes" id="UP000265520"/>
    </source>
</evidence>
<keyword evidence="2" id="KW-1185">Reference proteome</keyword>
<accession>A0A392RVV0</accession>
<evidence type="ECO:0000313" key="1">
    <source>
        <dbReference type="EMBL" id="MCI40184.1"/>
    </source>
</evidence>
<dbReference type="Proteomes" id="UP000265520">
    <property type="component" value="Unassembled WGS sequence"/>
</dbReference>
<comment type="caution">
    <text evidence="1">The sequence shown here is derived from an EMBL/GenBank/DDBJ whole genome shotgun (WGS) entry which is preliminary data.</text>
</comment>
<protein>
    <submittedName>
        <fullName evidence="1">Uncharacterized protein</fullName>
    </submittedName>
</protein>
<dbReference type="AlphaFoldDB" id="A0A392RVV0"/>
<reference evidence="1 2" key="1">
    <citation type="journal article" date="2018" name="Front. Plant Sci.">
        <title>Red Clover (Trifolium pratense) and Zigzag Clover (T. medium) - A Picture of Genomic Similarities and Differences.</title>
        <authorList>
            <person name="Dluhosova J."/>
            <person name="Istvanek J."/>
            <person name="Nedelnik J."/>
            <person name="Repkova J."/>
        </authorList>
    </citation>
    <scope>NUCLEOTIDE SEQUENCE [LARGE SCALE GENOMIC DNA]</scope>
    <source>
        <strain evidence="2">cv. 10/8</strain>
        <tissue evidence="1">Leaf</tissue>
    </source>
</reference>
<sequence>MHELESFTDNIRDGEEMVVISYSIFNTTVNGGEEFLGRVKYGEDGFFLNPDFFSNVYDWLKLGAQVQRLSFSRPVSGGLADTATSYA</sequence>
<organism evidence="1 2">
    <name type="scientific">Trifolium medium</name>
    <dbReference type="NCBI Taxonomy" id="97028"/>
    <lineage>
        <taxon>Eukaryota</taxon>
        <taxon>Viridiplantae</taxon>
        <taxon>Streptophyta</taxon>
        <taxon>Embryophyta</taxon>
        <taxon>Tracheophyta</taxon>
        <taxon>Spermatophyta</taxon>
        <taxon>Magnoliopsida</taxon>
        <taxon>eudicotyledons</taxon>
        <taxon>Gunneridae</taxon>
        <taxon>Pentapetalae</taxon>
        <taxon>rosids</taxon>
        <taxon>fabids</taxon>
        <taxon>Fabales</taxon>
        <taxon>Fabaceae</taxon>
        <taxon>Papilionoideae</taxon>
        <taxon>50 kb inversion clade</taxon>
        <taxon>NPAAA clade</taxon>
        <taxon>Hologalegina</taxon>
        <taxon>IRL clade</taxon>
        <taxon>Trifolieae</taxon>
        <taxon>Trifolium</taxon>
    </lineage>
</organism>
<dbReference type="EMBL" id="LXQA010276913">
    <property type="protein sequence ID" value="MCI40184.1"/>
    <property type="molecule type" value="Genomic_DNA"/>
</dbReference>
<name>A0A392RVV0_9FABA</name>